<protein>
    <submittedName>
        <fullName evidence="3">DUF4321 domain-containing protein</fullName>
    </submittedName>
</protein>
<dbReference type="OrthoDB" id="2085896at2"/>
<keyword evidence="1" id="KW-1133">Transmembrane helix</keyword>
<dbReference type="RefSeq" id="WP_025490080.1">
    <property type="nucleotide sequence ID" value="NZ_CALBAU010000119.1"/>
</dbReference>
<dbReference type="InterPro" id="IPR025470">
    <property type="entry name" value="DUF4321"/>
</dbReference>
<comment type="caution">
    <text evidence="3">The sequence shown here is derived from an EMBL/GenBank/DDBJ whole genome shotgun (WGS) entry which is preliminary data.</text>
</comment>
<proteinExistence type="predicted"/>
<dbReference type="GeneID" id="97988692"/>
<evidence type="ECO:0000313" key="5">
    <source>
        <dbReference type="Proteomes" id="UP000261166"/>
    </source>
</evidence>
<keyword evidence="1" id="KW-0812">Transmembrane</keyword>
<name>A0A3E3IHF6_9FIRM</name>
<feature type="transmembrane region" description="Helical" evidence="1">
    <location>
        <begin position="48"/>
        <end position="76"/>
    </location>
</feature>
<dbReference type="GeneID" id="86053687"/>
<gene>
    <name evidence="3" type="ORF">DWY69_24150</name>
    <name evidence="2" type="ORF">DXC51_17895</name>
</gene>
<evidence type="ECO:0000313" key="4">
    <source>
        <dbReference type="Proteomes" id="UP000260812"/>
    </source>
</evidence>
<organism evidence="3 5">
    <name type="scientific">Eisenbergiella massiliensis</name>
    <dbReference type="NCBI Taxonomy" id="1720294"/>
    <lineage>
        <taxon>Bacteria</taxon>
        <taxon>Bacillati</taxon>
        <taxon>Bacillota</taxon>
        <taxon>Clostridia</taxon>
        <taxon>Lachnospirales</taxon>
        <taxon>Lachnospiraceae</taxon>
        <taxon>Eisenbergiella</taxon>
    </lineage>
</organism>
<reference evidence="3 5" key="1">
    <citation type="submission" date="2018-08" db="EMBL/GenBank/DDBJ databases">
        <title>A genome reference for cultivated species of the human gut microbiota.</title>
        <authorList>
            <person name="Zou Y."/>
            <person name="Xue W."/>
            <person name="Luo G."/>
        </authorList>
    </citation>
    <scope>NUCLEOTIDE SEQUENCE [LARGE SCALE GENOMIC DNA]</scope>
    <source>
        <strain evidence="3 5">AF26-4BH</strain>
        <strain evidence="2">TF05-5AC</strain>
    </source>
</reference>
<evidence type="ECO:0000256" key="1">
    <source>
        <dbReference type="SAM" id="Phobius"/>
    </source>
</evidence>
<keyword evidence="1" id="KW-0472">Membrane</keyword>
<keyword evidence="4" id="KW-1185">Reference proteome</keyword>
<dbReference type="EMBL" id="QVLU01000029">
    <property type="protein sequence ID" value="RGE66508.1"/>
    <property type="molecule type" value="Genomic_DNA"/>
</dbReference>
<dbReference type="Proteomes" id="UP000260812">
    <property type="component" value="Unassembled WGS sequence"/>
</dbReference>
<sequence length="79" mass="8453">MKSKNGWTCLLLVLAGIVLGGFVGSLFPASFMNFGQTFGFTSPLILDFGILSITFALTIKITIASILGIVIALLIYRIL</sequence>
<dbReference type="Proteomes" id="UP000261166">
    <property type="component" value="Unassembled WGS sequence"/>
</dbReference>
<dbReference type="EMBL" id="QVLV01000013">
    <property type="protein sequence ID" value="RGE57962.1"/>
    <property type="molecule type" value="Genomic_DNA"/>
</dbReference>
<dbReference type="AlphaFoldDB" id="A0A3E3IHF6"/>
<accession>A0A3E3IHF6</accession>
<evidence type="ECO:0000313" key="2">
    <source>
        <dbReference type="EMBL" id="RGE57962.1"/>
    </source>
</evidence>
<dbReference type="Pfam" id="PF14209">
    <property type="entry name" value="DUF4321"/>
    <property type="match status" value="1"/>
</dbReference>
<evidence type="ECO:0000313" key="3">
    <source>
        <dbReference type="EMBL" id="RGE66508.1"/>
    </source>
</evidence>